<feature type="region of interest" description="Disordered" evidence="1">
    <location>
        <begin position="1"/>
        <end position="112"/>
    </location>
</feature>
<evidence type="ECO:0000313" key="3">
    <source>
        <dbReference type="Proteomes" id="UP000299102"/>
    </source>
</evidence>
<name>A0A4C1SST5_EUMVA</name>
<reference evidence="2 3" key="1">
    <citation type="journal article" date="2019" name="Commun. Biol.">
        <title>The bagworm genome reveals a unique fibroin gene that provides high tensile strength.</title>
        <authorList>
            <person name="Kono N."/>
            <person name="Nakamura H."/>
            <person name="Ohtoshi R."/>
            <person name="Tomita M."/>
            <person name="Numata K."/>
            <person name="Arakawa K."/>
        </authorList>
    </citation>
    <scope>NUCLEOTIDE SEQUENCE [LARGE SCALE GENOMIC DNA]</scope>
</reference>
<dbReference type="Proteomes" id="UP000299102">
    <property type="component" value="Unassembled WGS sequence"/>
</dbReference>
<feature type="compositionally biased region" description="Basic and acidic residues" evidence="1">
    <location>
        <begin position="34"/>
        <end position="54"/>
    </location>
</feature>
<organism evidence="2 3">
    <name type="scientific">Eumeta variegata</name>
    <name type="common">Bagworm moth</name>
    <name type="synonym">Eumeta japonica</name>
    <dbReference type="NCBI Taxonomy" id="151549"/>
    <lineage>
        <taxon>Eukaryota</taxon>
        <taxon>Metazoa</taxon>
        <taxon>Ecdysozoa</taxon>
        <taxon>Arthropoda</taxon>
        <taxon>Hexapoda</taxon>
        <taxon>Insecta</taxon>
        <taxon>Pterygota</taxon>
        <taxon>Neoptera</taxon>
        <taxon>Endopterygota</taxon>
        <taxon>Lepidoptera</taxon>
        <taxon>Glossata</taxon>
        <taxon>Ditrysia</taxon>
        <taxon>Tineoidea</taxon>
        <taxon>Psychidae</taxon>
        <taxon>Oiketicinae</taxon>
        <taxon>Eumeta</taxon>
    </lineage>
</organism>
<feature type="compositionally biased region" description="Basic and acidic residues" evidence="1">
    <location>
        <begin position="1"/>
        <end position="10"/>
    </location>
</feature>
<evidence type="ECO:0000313" key="2">
    <source>
        <dbReference type="EMBL" id="GBP05015.1"/>
    </source>
</evidence>
<comment type="caution">
    <text evidence="2">The sequence shown here is derived from an EMBL/GenBank/DDBJ whole genome shotgun (WGS) entry which is preliminary data.</text>
</comment>
<gene>
    <name evidence="2" type="ORF">EVAR_3369_1</name>
</gene>
<dbReference type="EMBL" id="BGZK01000016">
    <property type="protein sequence ID" value="GBP05015.1"/>
    <property type="molecule type" value="Genomic_DNA"/>
</dbReference>
<feature type="compositionally biased region" description="Basic residues" evidence="1">
    <location>
        <begin position="55"/>
        <end position="64"/>
    </location>
</feature>
<protein>
    <submittedName>
        <fullName evidence="2">Uncharacterized protein</fullName>
    </submittedName>
</protein>
<keyword evidence="3" id="KW-1185">Reference proteome</keyword>
<sequence length="144" mass="16161">MGEIGSDRGISDINSEGVPRGGPERPRGPIPDAPDGRGPHPDPRLGPEQYEPRSGRWHFWHPHVHHDGSPFGPRPGPDGDYAGPQEVFDGPYAYGPGRGDVPEPDDRFRSEGPRYRCHGPRFCWGNRSKTYIDIENEPKIDFLW</sequence>
<dbReference type="AlphaFoldDB" id="A0A4C1SST5"/>
<accession>A0A4C1SST5</accession>
<feature type="compositionally biased region" description="Basic and acidic residues" evidence="1">
    <location>
        <begin position="100"/>
        <end position="112"/>
    </location>
</feature>
<evidence type="ECO:0000256" key="1">
    <source>
        <dbReference type="SAM" id="MobiDB-lite"/>
    </source>
</evidence>
<proteinExistence type="predicted"/>